<evidence type="ECO:0000313" key="3">
    <source>
        <dbReference type="Proteomes" id="UP001140949"/>
    </source>
</evidence>
<gene>
    <name evidence="2" type="ORF">M6B38_226690</name>
</gene>
<name>A0AAX6DUN0_IRIPA</name>
<organism evidence="2 3">
    <name type="scientific">Iris pallida</name>
    <name type="common">Sweet iris</name>
    <dbReference type="NCBI Taxonomy" id="29817"/>
    <lineage>
        <taxon>Eukaryota</taxon>
        <taxon>Viridiplantae</taxon>
        <taxon>Streptophyta</taxon>
        <taxon>Embryophyta</taxon>
        <taxon>Tracheophyta</taxon>
        <taxon>Spermatophyta</taxon>
        <taxon>Magnoliopsida</taxon>
        <taxon>Liliopsida</taxon>
        <taxon>Asparagales</taxon>
        <taxon>Iridaceae</taxon>
        <taxon>Iridoideae</taxon>
        <taxon>Irideae</taxon>
        <taxon>Iris</taxon>
    </lineage>
</organism>
<feature type="region of interest" description="Disordered" evidence="1">
    <location>
        <begin position="1"/>
        <end position="41"/>
    </location>
</feature>
<proteinExistence type="predicted"/>
<evidence type="ECO:0000256" key="1">
    <source>
        <dbReference type="SAM" id="MobiDB-lite"/>
    </source>
</evidence>
<reference evidence="2" key="1">
    <citation type="journal article" date="2023" name="GigaByte">
        <title>Genome assembly of the bearded iris, Iris pallida Lam.</title>
        <authorList>
            <person name="Bruccoleri R.E."/>
            <person name="Oakeley E.J."/>
            <person name="Faust A.M.E."/>
            <person name="Altorfer M."/>
            <person name="Dessus-Babus S."/>
            <person name="Burckhardt D."/>
            <person name="Oertli M."/>
            <person name="Naumann U."/>
            <person name="Petersen F."/>
            <person name="Wong J."/>
        </authorList>
    </citation>
    <scope>NUCLEOTIDE SEQUENCE</scope>
    <source>
        <strain evidence="2">GSM-AAB239-AS_SAM_17_03QT</strain>
    </source>
</reference>
<sequence>MQLEEVEETELRSSKRRAKKMTPPEGSSSGRGGATTGRWNKCSVVHRGQRRSLGTGQRCSRRCSMSPEELVQRLKTVADLHRSDRRRLHAVPSWSTAIRGEWNVCV</sequence>
<keyword evidence="3" id="KW-1185">Reference proteome</keyword>
<comment type="caution">
    <text evidence="2">The sequence shown here is derived from an EMBL/GenBank/DDBJ whole genome shotgun (WGS) entry which is preliminary data.</text>
</comment>
<dbReference type="AlphaFoldDB" id="A0AAX6DUN0"/>
<accession>A0AAX6DUN0</accession>
<evidence type="ECO:0000313" key="2">
    <source>
        <dbReference type="EMBL" id="KAJ6795431.1"/>
    </source>
</evidence>
<reference evidence="2" key="2">
    <citation type="submission" date="2023-04" db="EMBL/GenBank/DDBJ databases">
        <authorList>
            <person name="Bruccoleri R.E."/>
            <person name="Oakeley E.J."/>
            <person name="Faust A.-M."/>
            <person name="Dessus-Babus S."/>
            <person name="Altorfer M."/>
            <person name="Burckhardt D."/>
            <person name="Oertli M."/>
            <person name="Naumann U."/>
            <person name="Petersen F."/>
            <person name="Wong J."/>
        </authorList>
    </citation>
    <scope>NUCLEOTIDE SEQUENCE</scope>
    <source>
        <strain evidence="2">GSM-AAB239-AS_SAM_17_03QT</strain>
        <tissue evidence="2">Leaf</tissue>
    </source>
</reference>
<protein>
    <submittedName>
        <fullName evidence="2">Uncharacterized protein</fullName>
    </submittedName>
</protein>
<dbReference type="EMBL" id="JANAVB010041818">
    <property type="protein sequence ID" value="KAJ6795431.1"/>
    <property type="molecule type" value="Genomic_DNA"/>
</dbReference>
<dbReference type="Proteomes" id="UP001140949">
    <property type="component" value="Unassembled WGS sequence"/>
</dbReference>